<accession>A0A3A4ZCI8</accession>
<dbReference type="EMBL" id="QZJF01000017">
    <property type="protein sequence ID" value="RJR26969.1"/>
    <property type="molecule type" value="Genomic_DNA"/>
</dbReference>
<sequence>MLRKVLTYTFLILGLLLDIAVFATANSYAQLGIATVGYLVLAFSFLLIYPRKHRKAAQLKQDDQKVPTLSLSPTTEEEPVEDADKRSFLHLIWSAGIAFFIYSIVNKRSELSFFTRAGAGSGITSIADADGNKINPAQEHAMQGYVISDIDEHDSDSVYYGYTREDGKWYISRQVLEDNTFRYSSGAVDYPSAWNSRKNLNYDYFFNIKL</sequence>
<name>A0A3A4ZCI8_UNCKA</name>
<gene>
    <name evidence="1" type="ORF">C4561_04305</name>
</gene>
<evidence type="ECO:0000313" key="1">
    <source>
        <dbReference type="EMBL" id="RJR26969.1"/>
    </source>
</evidence>
<protein>
    <submittedName>
        <fullName evidence="1">Uncharacterized protein</fullName>
    </submittedName>
</protein>
<reference evidence="1 2" key="1">
    <citation type="journal article" date="2017" name="ISME J.">
        <title>Energy and carbon metabolisms in a deep terrestrial subsurface fluid microbial community.</title>
        <authorList>
            <person name="Momper L."/>
            <person name="Jungbluth S.P."/>
            <person name="Lee M.D."/>
            <person name="Amend J.P."/>
        </authorList>
    </citation>
    <scope>NUCLEOTIDE SEQUENCE [LARGE SCALE GENOMIC DNA]</scope>
    <source>
        <strain evidence="1">SURF_46</strain>
    </source>
</reference>
<comment type="caution">
    <text evidence="1">The sequence shown here is derived from an EMBL/GenBank/DDBJ whole genome shotgun (WGS) entry which is preliminary data.</text>
</comment>
<dbReference type="AlphaFoldDB" id="A0A3A4ZCI8"/>
<evidence type="ECO:0000313" key="2">
    <source>
        <dbReference type="Proteomes" id="UP000265540"/>
    </source>
</evidence>
<organism evidence="1 2">
    <name type="scientific">candidate division WWE3 bacterium</name>
    <dbReference type="NCBI Taxonomy" id="2053526"/>
    <lineage>
        <taxon>Bacteria</taxon>
        <taxon>Katanobacteria</taxon>
    </lineage>
</organism>
<dbReference type="Proteomes" id="UP000265540">
    <property type="component" value="Unassembled WGS sequence"/>
</dbReference>
<proteinExistence type="predicted"/>